<comment type="caution">
    <text evidence="8">The sequence shown here is derived from an EMBL/GenBank/DDBJ whole genome shotgun (WGS) entry which is preliminary data.</text>
</comment>
<gene>
    <name evidence="8" type="ORF">HNP55_002369</name>
</gene>
<dbReference type="InterPro" id="IPR050245">
    <property type="entry name" value="PrsA_foldase"/>
</dbReference>
<dbReference type="RefSeq" id="WP_184299474.1">
    <property type="nucleotide sequence ID" value="NZ_JACHLP010000004.1"/>
</dbReference>
<dbReference type="PANTHER" id="PTHR47245">
    <property type="entry name" value="PEPTIDYLPROLYL ISOMERASE"/>
    <property type="match status" value="1"/>
</dbReference>
<evidence type="ECO:0000256" key="6">
    <source>
        <dbReference type="SAM" id="SignalP"/>
    </source>
</evidence>
<feature type="chain" id="PRO_5032650177" description="peptidylprolyl isomerase" evidence="6">
    <location>
        <begin position="22"/>
        <end position="295"/>
    </location>
</feature>
<dbReference type="GO" id="GO:0003755">
    <property type="term" value="F:peptidyl-prolyl cis-trans isomerase activity"/>
    <property type="evidence" value="ECO:0007669"/>
    <property type="project" value="UniProtKB-KW"/>
</dbReference>
<reference evidence="8 9" key="1">
    <citation type="submission" date="2020-08" db="EMBL/GenBank/DDBJ databases">
        <title>Functional genomics of gut bacteria from endangered species of beetles.</title>
        <authorList>
            <person name="Carlos-Shanley C."/>
        </authorList>
    </citation>
    <scope>NUCLEOTIDE SEQUENCE [LARGE SCALE GENOMIC DNA]</scope>
    <source>
        <strain evidence="8 9">S00239</strain>
    </source>
</reference>
<dbReference type="EMBL" id="JACHLP010000004">
    <property type="protein sequence ID" value="MBB4843846.1"/>
    <property type="molecule type" value="Genomic_DNA"/>
</dbReference>
<keyword evidence="5" id="KW-0413">Isomerase</keyword>
<keyword evidence="6" id="KW-0732">Signal</keyword>
<dbReference type="InterPro" id="IPR046357">
    <property type="entry name" value="PPIase_dom_sf"/>
</dbReference>
<evidence type="ECO:0000259" key="7">
    <source>
        <dbReference type="PROSITE" id="PS50198"/>
    </source>
</evidence>
<dbReference type="PROSITE" id="PS50198">
    <property type="entry name" value="PPIC_PPIASE_2"/>
    <property type="match status" value="1"/>
</dbReference>
<dbReference type="Proteomes" id="UP000562027">
    <property type="component" value="Unassembled WGS sequence"/>
</dbReference>
<name>A0A840L735_9BURK</name>
<feature type="signal peptide" evidence="6">
    <location>
        <begin position="1"/>
        <end position="21"/>
    </location>
</feature>
<evidence type="ECO:0000256" key="1">
    <source>
        <dbReference type="ARBA" id="ARBA00000971"/>
    </source>
</evidence>
<keyword evidence="4 5" id="KW-0697">Rotamase</keyword>
<evidence type="ECO:0000313" key="8">
    <source>
        <dbReference type="EMBL" id="MBB4843846.1"/>
    </source>
</evidence>
<evidence type="ECO:0000256" key="2">
    <source>
        <dbReference type="ARBA" id="ARBA00007656"/>
    </source>
</evidence>
<dbReference type="InterPro" id="IPR000297">
    <property type="entry name" value="PPIase_PpiC"/>
</dbReference>
<comment type="catalytic activity">
    <reaction evidence="1">
        <text>[protein]-peptidylproline (omega=180) = [protein]-peptidylproline (omega=0)</text>
        <dbReference type="Rhea" id="RHEA:16237"/>
        <dbReference type="Rhea" id="RHEA-COMP:10747"/>
        <dbReference type="Rhea" id="RHEA-COMP:10748"/>
        <dbReference type="ChEBI" id="CHEBI:83833"/>
        <dbReference type="ChEBI" id="CHEBI:83834"/>
        <dbReference type="EC" id="5.2.1.8"/>
    </reaction>
</comment>
<dbReference type="SUPFAM" id="SSF54534">
    <property type="entry name" value="FKBP-like"/>
    <property type="match status" value="1"/>
</dbReference>
<feature type="domain" description="PpiC" evidence="7">
    <location>
        <begin position="34"/>
        <end position="130"/>
    </location>
</feature>
<proteinExistence type="inferred from homology"/>
<evidence type="ECO:0000256" key="3">
    <source>
        <dbReference type="ARBA" id="ARBA00013194"/>
    </source>
</evidence>
<dbReference type="AlphaFoldDB" id="A0A840L735"/>
<organism evidence="8 9">
    <name type="scientific">Roseateles oligotrophus</name>
    <dbReference type="NCBI Taxonomy" id="1769250"/>
    <lineage>
        <taxon>Bacteria</taxon>
        <taxon>Pseudomonadati</taxon>
        <taxon>Pseudomonadota</taxon>
        <taxon>Betaproteobacteria</taxon>
        <taxon>Burkholderiales</taxon>
        <taxon>Sphaerotilaceae</taxon>
        <taxon>Roseateles</taxon>
    </lineage>
</organism>
<sequence>MSVKHILTPLLLASAMCHVSAMTPWGEKDEYDTLREAHTYHIMFSSQQAAQDVHRRLSGLSGPALFEQFQKIARAESKDPGSATTGGDLGAVQEGTMVKSFEQALFSLAPKTVSEPVKSEYGWHLIYASDFKESKVADICASSLATSLKSASAADKPGLTVAAERIPSEKFAPRVLALIGSEWSQPLKDWNGNLAFVRTYASKAKLGVATAVVHTEYLAAVLASSAAACRRSARQEYVVDCNARTATPSSRSEFEGRGAVGRRLAESRTLPVDRIKLASDAGFHGQLVASLCAAR</sequence>
<accession>A0A840L735</accession>
<dbReference type="EC" id="5.2.1.8" evidence="3"/>
<dbReference type="PANTHER" id="PTHR47245:SF2">
    <property type="entry name" value="PEPTIDYL-PROLYL CIS-TRANS ISOMERASE HP_0175-RELATED"/>
    <property type="match status" value="1"/>
</dbReference>
<comment type="similarity">
    <text evidence="2">Belongs to the PpiC/parvulin rotamase family.</text>
</comment>
<evidence type="ECO:0000256" key="5">
    <source>
        <dbReference type="PROSITE-ProRule" id="PRU00278"/>
    </source>
</evidence>
<protein>
    <recommendedName>
        <fullName evidence="3">peptidylprolyl isomerase</fullName>
        <ecNumber evidence="3">5.2.1.8</ecNumber>
    </recommendedName>
</protein>
<evidence type="ECO:0000256" key="4">
    <source>
        <dbReference type="ARBA" id="ARBA00023110"/>
    </source>
</evidence>
<dbReference type="Pfam" id="PF00639">
    <property type="entry name" value="Rotamase"/>
    <property type="match status" value="1"/>
</dbReference>
<evidence type="ECO:0000313" key="9">
    <source>
        <dbReference type="Proteomes" id="UP000562027"/>
    </source>
</evidence>
<keyword evidence="9" id="KW-1185">Reference proteome</keyword>
<dbReference type="Gene3D" id="3.10.50.40">
    <property type="match status" value="1"/>
</dbReference>